<dbReference type="OMA" id="FNRGDIY"/>
<dbReference type="VEuPathDB" id="AmoebaDB:DICPUDRAFT_91689"/>
<evidence type="ECO:0000256" key="2">
    <source>
        <dbReference type="ARBA" id="ARBA00004173"/>
    </source>
</evidence>
<evidence type="ECO:0000256" key="1">
    <source>
        <dbReference type="ARBA" id="ARBA00004123"/>
    </source>
</evidence>
<dbReference type="GO" id="GO:0035529">
    <property type="term" value="F:NADH pyrophosphatase activity"/>
    <property type="evidence" value="ECO:0000318"/>
    <property type="project" value="GO_Central"/>
</dbReference>
<reference evidence="13" key="1">
    <citation type="journal article" date="2011" name="Genome Biol.">
        <title>Comparative genomics of the social amoebae Dictyostelium discoideum and Dictyostelium purpureum.</title>
        <authorList>
            <consortium name="US DOE Joint Genome Institute (JGI-PGF)"/>
            <person name="Sucgang R."/>
            <person name="Kuo A."/>
            <person name="Tian X."/>
            <person name="Salerno W."/>
            <person name="Parikh A."/>
            <person name="Feasley C.L."/>
            <person name="Dalin E."/>
            <person name="Tu H."/>
            <person name="Huang E."/>
            <person name="Barry K."/>
            <person name="Lindquist E."/>
            <person name="Shapiro H."/>
            <person name="Bruce D."/>
            <person name="Schmutz J."/>
            <person name="Salamov A."/>
            <person name="Fey P."/>
            <person name="Gaudet P."/>
            <person name="Anjard C."/>
            <person name="Babu M.M."/>
            <person name="Basu S."/>
            <person name="Bushmanova Y."/>
            <person name="van der Wel H."/>
            <person name="Katoh-Kurasawa M."/>
            <person name="Dinh C."/>
            <person name="Coutinho P.M."/>
            <person name="Saito T."/>
            <person name="Elias M."/>
            <person name="Schaap P."/>
            <person name="Kay R.R."/>
            <person name="Henrissat B."/>
            <person name="Eichinger L."/>
            <person name="Rivero F."/>
            <person name="Putnam N.H."/>
            <person name="West C.M."/>
            <person name="Loomis W.F."/>
            <person name="Chisholm R.L."/>
            <person name="Shaulsky G."/>
            <person name="Strassmann J.E."/>
            <person name="Queller D.C."/>
            <person name="Kuspa A."/>
            <person name="Grigoriev I.V."/>
        </authorList>
    </citation>
    <scope>NUCLEOTIDE SEQUENCE [LARGE SCALE GENOMIC DNA]</scope>
    <source>
        <strain evidence="13">QSDP1</strain>
    </source>
</reference>
<organism evidence="12 13">
    <name type="scientific">Dictyostelium purpureum</name>
    <name type="common">Slime mold</name>
    <dbReference type="NCBI Taxonomy" id="5786"/>
    <lineage>
        <taxon>Eukaryota</taxon>
        <taxon>Amoebozoa</taxon>
        <taxon>Evosea</taxon>
        <taxon>Eumycetozoa</taxon>
        <taxon>Dictyostelia</taxon>
        <taxon>Dictyosteliales</taxon>
        <taxon>Dictyosteliaceae</taxon>
        <taxon>Dictyostelium</taxon>
    </lineage>
</organism>
<name>F0ZFZ1_DICPU</name>
<evidence type="ECO:0000256" key="6">
    <source>
        <dbReference type="ARBA" id="ARBA00022801"/>
    </source>
</evidence>
<dbReference type="GO" id="GO:0005634">
    <property type="term" value="C:nucleus"/>
    <property type="evidence" value="ECO:0007669"/>
    <property type="project" value="UniProtKB-SubCell"/>
</dbReference>
<dbReference type="Gene3D" id="3.40.630.30">
    <property type="match status" value="1"/>
</dbReference>
<dbReference type="Pfam" id="PF18290">
    <property type="entry name" value="Nudix_hydro"/>
    <property type="match status" value="1"/>
</dbReference>
<protein>
    <recommendedName>
        <fullName evidence="10">Nucleoside diphosphate-linked moiety X motif 6</fullName>
    </recommendedName>
</protein>
<dbReference type="eggNOG" id="KOG0648">
    <property type="taxonomic scope" value="Eukaryota"/>
</dbReference>
<dbReference type="Gene3D" id="3.90.79.10">
    <property type="entry name" value="Nucleoside Triphosphate Pyrophosphohydrolase"/>
    <property type="match status" value="1"/>
</dbReference>
<gene>
    <name evidence="12" type="ORF">DICPUDRAFT_91689</name>
</gene>
<dbReference type="FunFam" id="3.40.630.30:FF:000016">
    <property type="entry name" value="nudix hydrolase 2"/>
    <property type="match status" value="1"/>
</dbReference>
<keyword evidence="5" id="KW-0963">Cytoplasm</keyword>
<dbReference type="InterPro" id="IPR040618">
    <property type="entry name" value="Pre-Nudix"/>
</dbReference>
<evidence type="ECO:0000259" key="11">
    <source>
        <dbReference type="PROSITE" id="PS51462"/>
    </source>
</evidence>
<keyword evidence="8" id="KW-0539">Nucleus</keyword>
<evidence type="ECO:0000256" key="4">
    <source>
        <dbReference type="ARBA" id="ARBA00005582"/>
    </source>
</evidence>
<keyword evidence="7" id="KW-0496">Mitochondrion</keyword>
<dbReference type="RefSeq" id="XP_003286351.1">
    <property type="nucleotide sequence ID" value="XM_003286303.1"/>
</dbReference>
<evidence type="ECO:0000313" key="13">
    <source>
        <dbReference type="Proteomes" id="UP000001064"/>
    </source>
</evidence>
<keyword evidence="13" id="KW-1185">Reference proteome</keyword>
<dbReference type="EMBL" id="GL871007">
    <property type="protein sequence ID" value="EGC37148.1"/>
    <property type="molecule type" value="Genomic_DNA"/>
</dbReference>
<dbReference type="InterPro" id="IPR020084">
    <property type="entry name" value="NUDIX_hydrolase_CS"/>
</dbReference>
<dbReference type="InterPro" id="IPR003293">
    <property type="entry name" value="Nudix_hydrolase6-like"/>
</dbReference>
<evidence type="ECO:0000256" key="10">
    <source>
        <dbReference type="ARBA" id="ARBA00068898"/>
    </source>
</evidence>
<evidence type="ECO:0000256" key="9">
    <source>
        <dbReference type="ARBA" id="ARBA00057091"/>
    </source>
</evidence>
<dbReference type="Proteomes" id="UP000001064">
    <property type="component" value="Unassembled WGS sequence"/>
</dbReference>
<dbReference type="PROSITE" id="PS00893">
    <property type="entry name" value="NUDIX_BOX"/>
    <property type="match status" value="1"/>
</dbReference>
<accession>F0ZFZ1</accession>
<comment type="function">
    <text evidence="9">May contribute to the regulation of cell proliferation.</text>
</comment>
<dbReference type="FunFam" id="3.90.79.10:FF:000027">
    <property type="entry name" value="nucleoside diphosphate-linked moiety X motif 6"/>
    <property type="match status" value="1"/>
</dbReference>
<evidence type="ECO:0000313" key="12">
    <source>
        <dbReference type="EMBL" id="EGC37148.1"/>
    </source>
</evidence>
<dbReference type="PRINTS" id="PR01356">
    <property type="entry name" value="GFGPROTEIN"/>
</dbReference>
<evidence type="ECO:0000256" key="3">
    <source>
        <dbReference type="ARBA" id="ARBA00004496"/>
    </source>
</evidence>
<dbReference type="GO" id="GO:0047631">
    <property type="term" value="F:ADP-ribose diphosphatase activity"/>
    <property type="evidence" value="ECO:0000318"/>
    <property type="project" value="GO_Central"/>
</dbReference>
<comment type="similarity">
    <text evidence="4">Belongs to the Nudix hydrolase family.</text>
</comment>
<feature type="domain" description="Nudix hydrolase" evidence="11">
    <location>
        <begin position="206"/>
        <end position="332"/>
    </location>
</feature>
<dbReference type="AlphaFoldDB" id="F0ZFZ1"/>
<dbReference type="InParanoid" id="F0ZFZ1"/>
<dbReference type="SUPFAM" id="SSF55811">
    <property type="entry name" value="Nudix"/>
    <property type="match status" value="1"/>
</dbReference>
<dbReference type="InterPro" id="IPR015797">
    <property type="entry name" value="NUDIX_hydrolase-like_dom_sf"/>
</dbReference>
<dbReference type="CDD" id="cd04670">
    <property type="entry name" value="NUDIX_ASFGF2_Nudt6"/>
    <property type="match status" value="1"/>
</dbReference>
<dbReference type="InterPro" id="IPR000086">
    <property type="entry name" value="NUDIX_hydrolase_dom"/>
</dbReference>
<dbReference type="OrthoDB" id="447842at2759"/>
<dbReference type="Pfam" id="PF00293">
    <property type="entry name" value="NUDIX"/>
    <property type="match status" value="1"/>
</dbReference>
<sequence>MISRLTFRNINNIKIYNRFIKSTSLLNNSQTVNNYIPTGLNQQYSFNNNHNINNNNNNNNNNNKSFCTITKNKLLNVTKEMSVTSRKLTEKQKGDIEKFDNENLLGKGILRGAPDIFNGITVENTQQYPKDPIEFSKYLENSIKFWSDNNRRGVWLKIPQSHSNLISIAVEKGFEFHHCQLDYLLLTKWLPSPESNDPNKLPQYTSHFIGCGGVVINDKKEILLITEKQRPDKWKIPGGSLDSGEDICATAVREVFEETGVKTEFVSILGFRQLHNYAFNRGDIYYICALKPISEEINIDPHEIALCKWAPVEEFVLTQSTFPLQQAVSQLAHEYAFNGYKGFKASEVANSLKPGNSFVYHGSNLDFTDLKNKL</sequence>
<dbReference type="KEGG" id="dpp:DICPUDRAFT_91689"/>
<evidence type="ECO:0000256" key="7">
    <source>
        <dbReference type="ARBA" id="ARBA00023128"/>
    </source>
</evidence>
<dbReference type="GO" id="GO:0005739">
    <property type="term" value="C:mitochondrion"/>
    <property type="evidence" value="ECO:0007669"/>
    <property type="project" value="UniProtKB-SubCell"/>
</dbReference>
<dbReference type="PANTHER" id="PTHR13994">
    <property type="entry name" value="NUDIX HYDROLASE RELATED"/>
    <property type="match status" value="1"/>
</dbReference>
<dbReference type="PANTHER" id="PTHR13994:SF13">
    <property type="entry name" value="FI03680P"/>
    <property type="match status" value="1"/>
</dbReference>
<keyword evidence="6" id="KW-0378">Hydrolase</keyword>
<dbReference type="GeneID" id="10503721"/>
<dbReference type="GO" id="GO:0051287">
    <property type="term" value="F:NAD binding"/>
    <property type="evidence" value="ECO:0000318"/>
    <property type="project" value="GO_Central"/>
</dbReference>
<proteinExistence type="inferred from homology"/>
<evidence type="ECO:0000256" key="5">
    <source>
        <dbReference type="ARBA" id="ARBA00022490"/>
    </source>
</evidence>
<dbReference type="PROSITE" id="PS51462">
    <property type="entry name" value="NUDIX"/>
    <property type="match status" value="1"/>
</dbReference>
<comment type="subcellular location">
    <subcellularLocation>
        <location evidence="3">Cytoplasm</location>
    </subcellularLocation>
    <subcellularLocation>
        <location evidence="2">Mitochondrion</location>
    </subcellularLocation>
    <subcellularLocation>
        <location evidence="1">Nucleus</location>
    </subcellularLocation>
</comment>
<evidence type="ECO:0000256" key="8">
    <source>
        <dbReference type="ARBA" id="ARBA00023242"/>
    </source>
</evidence>